<name>A0A0M6WX09_9FIRM</name>
<feature type="transmembrane region" description="Helical" evidence="4">
    <location>
        <begin position="46"/>
        <end position="68"/>
    </location>
</feature>
<dbReference type="GO" id="GO:0016787">
    <property type="term" value="F:hydrolase activity"/>
    <property type="evidence" value="ECO:0007669"/>
    <property type="project" value="UniProtKB-KW"/>
</dbReference>
<feature type="region of interest" description="Disordered" evidence="3">
    <location>
        <begin position="1"/>
        <end position="39"/>
    </location>
</feature>
<evidence type="ECO:0000313" key="9">
    <source>
        <dbReference type="Proteomes" id="UP000095495"/>
    </source>
</evidence>
<keyword evidence="8" id="KW-1185">Reference proteome</keyword>
<dbReference type="Proteomes" id="UP000049979">
    <property type="component" value="Unassembled WGS sequence"/>
</dbReference>
<dbReference type="RefSeq" id="WP_022045990.1">
    <property type="nucleotide sequence ID" value="NZ_CP173697.1"/>
</dbReference>
<sequence>MEENKRKQYAHLYEHHEVEDPQPREEKEKPIGPSGRNRHRPMVEKVCRRIAFSFLAMAVVLLLALNYFQIKEAKKEAVLEYIRKEKQQMKNRETEKTDQLAILDQYDILYSMYPDLVGWIKVDGTPIDYPVMQDHTGGEYYLKHNFEGKDDNKGNPFVSADASIDPMDQNIVIFGHNVSDGSQFGDLDAYLDKKFYKKHPVITFDTIYETGQYQIVAVVKTHVKEKDESGFRYYWFRNYKNRKEFQNLLDFVEENRVYDTGEHLIYGDTTIMLSTCEYTVNNGRLVVIAKRI</sequence>
<dbReference type="Pfam" id="PF04203">
    <property type="entry name" value="Sortase"/>
    <property type="match status" value="1"/>
</dbReference>
<evidence type="ECO:0000256" key="2">
    <source>
        <dbReference type="PIRSR" id="PIRSR605754-1"/>
    </source>
</evidence>
<dbReference type="OrthoDB" id="9806013at2"/>
<keyword evidence="1" id="KW-0378">Hydrolase</keyword>
<organism evidence="5 8">
    <name type="scientific">Roseburia faecis</name>
    <dbReference type="NCBI Taxonomy" id="301302"/>
    <lineage>
        <taxon>Bacteria</taxon>
        <taxon>Bacillati</taxon>
        <taxon>Bacillota</taxon>
        <taxon>Clostridia</taxon>
        <taxon>Lachnospirales</taxon>
        <taxon>Lachnospiraceae</taxon>
        <taxon>Roseburia</taxon>
    </lineage>
</organism>
<dbReference type="InterPro" id="IPR023365">
    <property type="entry name" value="Sortase_dom-sf"/>
</dbReference>
<feature type="compositionally biased region" description="Basic and acidic residues" evidence="3">
    <location>
        <begin position="1"/>
        <end position="30"/>
    </location>
</feature>
<dbReference type="AlphaFoldDB" id="A0A0M6WX09"/>
<evidence type="ECO:0000313" key="7">
    <source>
        <dbReference type="EMBL" id="MTR82448.1"/>
    </source>
</evidence>
<evidence type="ECO:0000256" key="1">
    <source>
        <dbReference type="ARBA" id="ARBA00022801"/>
    </source>
</evidence>
<evidence type="ECO:0000256" key="4">
    <source>
        <dbReference type="SAM" id="Phobius"/>
    </source>
</evidence>
<evidence type="ECO:0000313" key="8">
    <source>
        <dbReference type="Proteomes" id="UP000049979"/>
    </source>
</evidence>
<dbReference type="InterPro" id="IPR009835">
    <property type="entry name" value="SrtB"/>
</dbReference>
<dbReference type="CDD" id="cd05826">
    <property type="entry name" value="Sortase_B"/>
    <property type="match status" value="1"/>
</dbReference>
<feature type="active site" description="Acyl-thioester intermediate" evidence="2">
    <location>
        <position position="276"/>
    </location>
</feature>
<reference evidence="5" key="2">
    <citation type="submission" date="2015-05" db="EMBL/GenBank/DDBJ databases">
        <authorList>
            <person name="Wang D.B."/>
            <person name="Wang M."/>
        </authorList>
    </citation>
    <scope>NUCLEOTIDE SEQUENCE [LARGE SCALE GENOMIC DNA]</scope>
    <source>
        <strain evidence="5">M72</strain>
    </source>
</reference>
<dbReference type="Proteomes" id="UP000446657">
    <property type="component" value="Unassembled WGS sequence"/>
</dbReference>
<dbReference type="EMBL" id="CVRR01000060">
    <property type="protein sequence ID" value="CRL41968.1"/>
    <property type="molecule type" value="Genomic_DNA"/>
</dbReference>
<proteinExistence type="predicted"/>
<dbReference type="STRING" id="301302.ERS852420_02327"/>
<reference evidence="7 10" key="3">
    <citation type="journal article" date="2019" name="Nat. Med.">
        <title>A library of human gut bacterial isolates paired with longitudinal multiomics data enables mechanistic microbiome research.</title>
        <authorList>
            <person name="Poyet M."/>
            <person name="Groussin M."/>
            <person name="Gibbons S.M."/>
            <person name="Avila-Pacheco J."/>
            <person name="Jiang X."/>
            <person name="Kearney S.M."/>
            <person name="Perrotta A.R."/>
            <person name="Berdy B."/>
            <person name="Zhao S."/>
            <person name="Lieberman T.D."/>
            <person name="Swanson P.K."/>
            <person name="Smith M."/>
            <person name="Roesemann S."/>
            <person name="Alexander J.E."/>
            <person name="Rich S.A."/>
            <person name="Livny J."/>
            <person name="Vlamakis H."/>
            <person name="Clish C."/>
            <person name="Bullock K."/>
            <person name="Deik A."/>
            <person name="Scott J."/>
            <person name="Pierce K.A."/>
            <person name="Xavier R.J."/>
            <person name="Alm E.J."/>
        </authorList>
    </citation>
    <scope>NUCLEOTIDE SEQUENCE [LARGE SCALE GENOMIC DNA]</scope>
    <source>
        <strain evidence="7 10">BIOML-A1</strain>
    </source>
</reference>
<dbReference type="EMBL" id="WNAL01000026">
    <property type="protein sequence ID" value="MTR82448.1"/>
    <property type="molecule type" value="Genomic_DNA"/>
</dbReference>
<keyword evidence="4" id="KW-0472">Membrane</keyword>
<dbReference type="SUPFAM" id="SSF63817">
    <property type="entry name" value="Sortase"/>
    <property type="match status" value="1"/>
</dbReference>
<reference evidence="8" key="1">
    <citation type="submission" date="2015-05" db="EMBL/GenBank/DDBJ databases">
        <authorList>
            <consortium name="Pathogen Informatics"/>
        </authorList>
    </citation>
    <scope>NUCLEOTIDE SEQUENCE [LARGE SCALE GENOMIC DNA]</scope>
    <source>
        <strain evidence="6 9">2789STDY5608863</strain>
        <strain evidence="8">M72</strain>
    </source>
</reference>
<accession>A0A0M6WX09</accession>
<dbReference type="InterPro" id="IPR005754">
    <property type="entry name" value="Sortase"/>
</dbReference>
<dbReference type="GeneID" id="99747825"/>
<feature type="active site" description="Proton donor/acceptor" evidence="2">
    <location>
        <position position="176"/>
    </location>
</feature>
<dbReference type="Proteomes" id="UP000095495">
    <property type="component" value="Unassembled WGS sequence"/>
</dbReference>
<keyword evidence="4" id="KW-0812">Transmembrane</keyword>
<protein>
    <submittedName>
        <fullName evidence="6 7">Sortase</fullName>
    </submittedName>
    <submittedName>
        <fullName evidence="5">Uncharacterized protein conserved in bacteria</fullName>
    </submittedName>
</protein>
<evidence type="ECO:0000313" key="10">
    <source>
        <dbReference type="Proteomes" id="UP000446657"/>
    </source>
</evidence>
<evidence type="ECO:0000313" key="6">
    <source>
        <dbReference type="EMBL" id="CUN04311.1"/>
    </source>
</evidence>
<dbReference type="Gene3D" id="2.40.260.10">
    <property type="entry name" value="Sortase"/>
    <property type="match status" value="1"/>
</dbReference>
<gene>
    <name evidence="6" type="ORF">ERS852420_02327</name>
    <name evidence="7" type="ORF">GMD30_12290</name>
    <name evidence="5" type="ORF">M72_14001</name>
</gene>
<keyword evidence="4" id="KW-1133">Transmembrane helix</keyword>
<dbReference type="EMBL" id="CYXV01000010">
    <property type="protein sequence ID" value="CUN04311.1"/>
    <property type="molecule type" value="Genomic_DNA"/>
</dbReference>
<evidence type="ECO:0000313" key="5">
    <source>
        <dbReference type="EMBL" id="CRL41968.1"/>
    </source>
</evidence>
<evidence type="ECO:0000256" key="3">
    <source>
        <dbReference type="SAM" id="MobiDB-lite"/>
    </source>
</evidence>